<feature type="region of interest" description="Disordered" evidence="9">
    <location>
        <begin position="21"/>
        <end position="43"/>
    </location>
</feature>
<dbReference type="Pfam" id="PF01545">
    <property type="entry name" value="Cation_efflux"/>
    <property type="match status" value="1"/>
</dbReference>
<feature type="transmembrane region" description="Helical" evidence="10">
    <location>
        <begin position="216"/>
        <end position="238"/>
    </location>
</feature>
<evidence type="ECO:0000256" key="4">
    <source>
        <dbReference type="ARBA" id="ARBA00022692"/>
    </source>
</evidence>
<keyword evidence="3" id="KW-0813">Transport</keyword>
<evidence type="ECO:0000256" key="1">
    <source>
        <dbReference type="ARBA" id="ARBA00004141"/>
    </source>
</evidence>
<dbReference type="Gene3D" id="1.20.1510.10">
    <property type="entry name" value="Cation efflux protein transmembrane domain"/>
    <property type="match status" value="1"/>
</dbReference>
<dbReference type="EMBL" id="AGWX01000002">
    <property type="protein sequence ID" value="EKS39786.1"/>
    <property type="molecule type" value="Genomic_DNA"/>
</dbReference>
<dbReference type="GO" id="GO:0005385">
    <property type="term" value="F:zinc ion transmembrane transporter activity"/>
    <property type="evidence" value="ECO:0007669"/>
    <property type="project" value="TreeGrafter"/>
</dbReference>
<dbReference type="NCBIfam" id="TIGR01297">
    <property type="entry name" value="CDF"/>
    <property type="match status" value="1"/>
</dbReference>
<evidence type="ECO:0000256" key="2">
    <source>
        <dbReference type="ARBA" id="ARBA00008873"/>
    </source>
</evidence>
<evidence type="ECO:0000259" key="11">
    <source>
        <dbReference type="Pfam" id="PF01545"/>
    </source>
</evidence>
<keyword evidence="7" id="KW-0406">Ion transport</keyword>
<evidence type="ECO:0000256" key="9">
    <source>
        <dbReference type="SAM" id="MobiDB-lite"/>
    </source>
</evidence>
<comment type="similarity">
    <text evidence="2">Belongs to the cation diffusion facilitator (CDF) transporter (TC 2.A.4) family. SLC30A subfamily.</text>
</comment>
<keyword evidence="4 10" id="KW-0812">Transmembrane</keyword>
<dbReference type="InterPro" id="IPR027469">
    <property type="entry name" value="Cation_efflux_TMD_sf"/>
</dbReference>
<dbReference type="InterPro" id="IPR058533">
    <property type="entry name" value="Cation_efflux_TM"/>
</dbReference>
<keyword evidence="8 10" id="KW-0472">Membrane</keyword>
<dbReference type="PATRIC" id="fig|883078.3.peg.1791"/>
<feature type="domain" description="Cation efflux protein cytoplasmic" evidence="12">
    <location>
        <begin position="253"/>
        <end position="322"/>
    </location>
</feature>
<dbReference type="InterPro" id="IPR036837">
    <property type="entry name" value="Cation_efflux_CTD_sf"/>
</dbReference>
<feature type="transmembrane region" description="Helical" evidence="10">
    <location>
        <begin position="156"/>
        <end position="177"/>
    </location>
</feature>
<feature type="transmembrane region" description="Helical" evidence="10">
    <location>
        <begin position="125"/>
        <end position="144"/>
    </location>
</feature>
<dbReference type="Pfam" id="PF16916">
    <property type="entry name" value="ZT_dimer"/>
    <property type="match status" value="1"/>
</dbReference>
<dbReference type="SUPFAM" id="SSF161111">
    <property type="entry name" value="Cation efflux protein transmembrane domain-like"/>
    <property type="match status" value="1"/>
</dbReference>
<evidence type="ECO:0000313" key="13">
    <source>
        <dbReference type="EMBL" id="EKS39786.1"/>
    </source>
</evidence>
<dbReference type="eggNOG" id="COG1230">
    <property type="taxonomic scope" value="Bacteria"/>
</dbReference>
<proteinExistence type="inferred from homology"/>
<dbReference type="InterPro" id="IPR050681">
    <property type="entry name" value="CDF/SLC30A"/>
</dbReference>
<feature type="transmembrane region" description="Helical" evidence="10">
    <location>
        <begin position="189"/>
        <end position="210"/>
    </location>
</feature>
<reference evidence="13 14" key="1">
    <citation type="submission" date="2012-04" db="EMBL/GenBank/DDBJ databases">
        <title>The Genome Sequence of Afipia broomeae ATCC 49717.</title>
        <authorList>
            <consortium name="The Broad Institute Genome Sequencing Platform"/>
            <person name="Earl A."/>
            <person name="Ward D."/>
            <person name="Feldgarden M."/>
            <person name="Gevers D."/>
            <person name="Huys G."/>
            <person name="Walker B."/>
            <person name="Young S.K."/>
            <person name="Zeng Q."/>
            <person name="Gargeya S."/>
            <person name="Fitzgerald M."/>
            <person name="Haas B."/>
            <person name="Abouelleil A."/>
            <person name="Alvarado L."/>
            <person name="Arachchi H.M."/>
            <person name="Berlin A."/>
            <person name="Chapman S.B."/>
            <person name="Goldberg J."/>
            <person name="Griggs A."/>
            <person name="Gujja S."/>
            <person name="Hansen M."/>
            <person name="Howarth C."/>
            <person name="Imamovic A."/>
            <person name="Larimer J."/>
            <person name="McCowen C."/>
            <person name="Montmayeur A."/>
            <person name="Murphy C."/>
            <person name="Neiman D."/>
            <person name="Pearson M."/>
            <person name="Priest M."/>
            <person name="Roberts A."/>
            <person name="Saif S."/>
            <person name="Shea T."/>
            <person name="Sisk P."/>
            <person name="Sykes S."/>
            <person name="Wortman J."/>
            <person name="Nusbaum C."/>
            <person name="Birren B."/>
        </authorList>
    </citation>
    <scope>NUCLEOTIDE SEQUENCE [LARGE SCALE GENOMIC DNA]</scope>
    <source>
        <strain evidence="13 14">ATCC 49717</strain>
    </source>
</reference>
<organism evidence="13 14">
    <name type="scientific">Afipia broomeae ATCC 49717</name>
    <dbReference type="NCBI Taxonomy" id="883078"/>
    <lineage>
        <taxon>Bacteria</taxon>
        <taxon>Pseudomonadati</taxon>
        <taxon>Pseudomonadota</taxon>
        <taxon>Alphaproteobacteria</taxon>
        <taxon>Hyphomicrobiales</taxon>
        <taxon>Nitrobacteraceae</taxon>
        <taxon>Afipia</taxon>
    </lineage>
</organism>
<evidence type="ECO:0000256" key="7">
    <source>
        <dbReference type="ARBA" id="ARBA00023065"/>
    </source>
</evidence>
<protein>
    <submittedName>
        <fullName evidence="13">Cation diffusion facilitator family transporter</fullName>
    </submittedName>
</protein>
<feature type="compositionally biased region" description="Basic and acidic residues" evidence="9">
    <location>
        <begin position="21"/>
        <end position="38"/>
    </location>
</feature>
<dbReference type="InterPro" id="IPR027470">
    <property type="entry name" value="Cation_efflux_CTD"/>
</dbReference>
<name>K8PE19_9BRAD</name>
<evidence type="ECO:0000256" key="5">
    <source>
        <dbReference type="ARBA" id="ARBA00022906"/>
    </source>
</evidence>
<evidence type="ECO:0000256" key="8">
    <source>
        <dbReference type="ARBA" id="ARBA00023136"/>
    </source>
</evidence>
<evidence type="ECO:0000313" key="14">
    <source>
        <dbReference type="Proteomes" id="UP000001096"/>
    </source>
</evidence>
<keyword evidence="5" id="KW-0862">Zinc</keyword>
<dbReference type="SUPFAM" id="SSF160240">
    <property type="entry name" value="Cation efflux protein cytoplasmic domain-like"/>
    <property type="match status" value="1"/>
</dbReference>
<evidence type="ECO:0000259" key="12">
    <source>
        <dbReference type="Pfam" id="PF16916"/>
    </source>
</evidence>
<keyword evidence="6 10" id="KW-1133">Transmembrane helix</keyword>
<dbReference type="InterPro" id="IPR002524">
    <property type="entry name" value="Cation_efflux"/>
</dbReference>
<dbReference type="AlphaFoldDB" id="K8PE19"/>
<accession>K8PE19</accession>
<keyword evidence="14" id="KW-1185">Reference proteome</keyword>
<dbReference type="PANTHER" id="PTHR11562:SF17">
    <property type="entry name" value="RE54080P-RELATED"/>
    <property type="match status" value="1"/>
</dbReference>
<comment type="caution">
    <text evidence="13">The sequence shown here is derived from an EMBL/GenBank/DDBJ whole genome shotgun (WGS) entry which is preliminary data.</text>
</comment>
<sequence length="338" mass="35882">MQQLNLSGFSLYENRMTHSHDTAHDHTDHRHEGHDHGHGHGAGHVHAPANFGPAFAIGITLNTIFIVVEAVYGYASNSTALIADAGHNLSDVLGLIVAWIAVILSKRPPSVRYTYGLRGSSILAALFNAVFLLIAVGAIGWQAVLRLFNPEPVAEMTVMIVAAIGIAINGFTALLFASGRKSDLNIRGAYLHMAADAAVSAGVVIAALIIMFTGWVWLDAVVSLLIVGVIVWGTWGLLRDSTAMSLGAVPSGIDPVAVRQYLEQRPGVTEVCDLHIWPMSTTESALTCHLVMPSGHPGDAFLVQATLHLKETFGIQHTTIQIVTSAVTACTLAPEGAI</sequence>
<feature type="domain" description="Cation efflux protein transmembrane" evidence="11">
    <location>
        <begin position="57"/>
        <end position="242"/>
    </location>
</feature>
<evidence type="ECO:0000256" key="6">
    <source>
        <dbReference type="ARBA" id="ARBA00022989"/>
    </source>
</evidence>
<comment type="subcellular location">
    <subcellularLocation>
        <location evidence="1">Membrane</location>
        <topology evidence="1">Multi-pass membrane protein</topology>
    </subcellularLocation>
</comment>
<dbReference type="PANTHER" id="PTHR11562">
    <property type="entry name" value="CATION EFFLUX PROTEIN/ ZINC TRANSPORTER"/>
    <property type="match status" value="1"/>
</dbReference>
<evidence type="ECO:0000256" key="10">
    <source>
        <dbReference type="SAM" id="Phobius"/>
    </source>
</evidence>
<keyword evidence="5" id="KW-0864">Zinc transport</keyword>
<evidence type="ECO:0000256" key="3">
    <source>
        <dbReference type="ARBA" id="ARBA00022448"/>
    </source>
</evidence>
<feature type="transmembrane region" description="Helical" evidence="10">
    <location>
        <begin position="54"/>
        <end position="75"/>
    </location>
</feature>
<gene>
    <name evidence="13" type="ORF">HMPREF9695_01747</name>
</gene>
<dbReference type="Proteomes" id="UP000001096">
    <property type="component" value="Unassembled WGS sequence"/>
</dbReference>
<dbReference type="GO" id="GO:0005886">
    <property type="term" value="C:plasma membrane"/>
    <property type="evidence" value="ECO:0007669"/>
    <property type="project" value="TreeGrafter"/>
</dbReference>
<dbReference type="HOGENOM" id="CLU_013430_0_0_5"/>